<dbReference type="PANTHER" id="PTHR33365:SF6">
    <property type="entry name" value="OXIDASE USTYA"/>
    <property type="match status" value="1"/>
</dbReference>
<evidence type="ECO:0000313" key="3">
    <source>
        <dbReference type="Proteomes" id="UP001610334"/>
    </source>
</evidence>
<dbReference type="InterPro" id="IPR021765">
    <property type="entry name" value="UstYa-like"/>
</dbReference>
<keyword evidence="3" id="KW-1185">Reference proteome</keyword>
<sequence>MFPTFQAAEAKYTSLDQSDSKGTAFSERLCNYTTRLRDTWREAAIVCLSILCAGLVLERILSSLKAPTAPKRVSEYKTNSGDDRWVQFQWSTGVYSSEDPDDADAVNQAWADIVPAYGFVAVDHTWAAEHHLPASMSLPSDSSKGVYILDAYHQIHCLTIIRQTLLDIDSHRSPRVPLQHSWHCFDSLLQYIVCGTSGDTLLYTWGRNQTGDGQVRKCLDWKSRKEWIRERTACYRDSERPIRLIDHFTRCEAGEKEAGDGIRLDMW</sequence>
<dbReference type="PANTHER" id="PTHR33365">
    <property type="entry name" value="YALI0B05434P"/>
    <property type="match status" value="1"/>
</dbReference>
<protein>
    <submittedName>
        <fullName evidence="2">Uncharacterized protein</fullName>
    </submittedName>
</protein>
<dbReference type="Pfam" id="PF11807">
    <property type="entry name" value="UstYa"/>
    <property type="match status" value="1"/>
</dbReference>
<proteinExistence type="inferred from homology"/>
<gene>
    <name evidence="2" type="ORF">BJX63DRAFT_71184</name>
</gene>
<evidence type="ECO:0000256" key="1">
    <source>
        <dbReference type="ARBA" id="ARBA00035112"/>
    </source>
</evidence>
<accession>A0ABR4HS82</accession>
<organism evidence="2 3">
    <name type="scientific">Aspergillus granulosus</name>
    <dbReference type="NCBI Taxonomy" id="176169"/>
    <lineage>
        <taxon>Eukaryota</taxon>
        <taxon>Fungi</taxon>
        <taxon>Dikarya</taxon>
        <taxon>Ascomycota</taxon>
        <taxon>Pezizomycotina</taxon>
        <taxon>Eurotiomycetes</taxon>
        <taxon>Eurotiomycetidae</taxon>
        <taxon>Eurotiales</taxon>
        <taxon>Aspergillaceae</taxon>
        <taxon>Aspergillus</taxon>
        <taxon>Aspergillus subgen. Nidulantes</taxon>
    </lineage>
</organism>
<reference evidence="2 3" key="1">
    <citation type="submission" date="2024-07" db="EMBL/GenBank/DDBJ databases">
        <title>Section-level genome sequencing and comparative genomics of Aspergillus sections Usti and Cavernicolus.</title>
        <authorList>
            <consortium name="Lawrence Berkeley National Laboratory"/>
            <person name="Nybo J.L."/>
            <person name="Vesth T.C."/>
            <person name="Theobald S."/>
            <person name="Frisvad J.C."/>
            <person name="Larsen T.O."/>
            <person name="Kjaerboelling I."/>
            <person name="Rothschild-Mancinelli K."/>
            <person name="Lyhne E.K."/>
            <person name="Kogle M.E."/>
            <person name="Barry K."/>
            <person name="Clum A."/>
            <person name="Na H."/>
            <person name="Ledsgaard L."/>
            <person name="Lin J."/>
            <person name="Lipzen A."/>
            <person name="Kuo A."/>
            <person name="Riley R."/>
            <person name="Mondo S."/>
            <person name="Labutti K."/>
            <person name="Haridas S."/>
            <person name="Pangalinan J."/>
            <person name="Salamov A.A."/>
            <person name="Simmons B.A."/>
            <person name="Magnuson J.K."/>
            <person name="Chen J."/>
            <person name="Drula E."/>
            <person name="Henrissat B."/>
            <person name="Wiebenga A."/>
            <person name="Lubbers R.J."/>
            <person name="Gomes A.C."/>
            <person name="Makela M.R."/>
            <person name="Stajich J."/>
            <person name="Grigoriev I.V."/>
            <person name="Mortensen U.H."/>
            <person name="De Vries R.P."/>
            <person name="Baker S.E."/>
            <person name="Andersen M.R."/>
        </authorList>
    </citation>
    <scope>NUCLEOTIDE SEQUENCE [LARGE SCALE GENOMIC DNA]</scope>
    <source>
        <strain evidence="2 3">CBS 588.65</strain>
    </source>
</reference>
<evidence type="ECO:0000313" key="2">
    <source>
        <dbReference type="EMBL" id="KAL2818343.1"/>
    </source>
</evidence>
<dbReference type="EMBL" id="JBFXLT010000014">
    <property type="protein sequence ID" value="KAL2818343.1"/>
    <property type="molecule type" value="Genomic_DNA"/>
</dbReference>
<comment type="similarity">
    <text evidence="1">Belongs to the ustYa family.</text>
</comment>
<comment type="caution">
    <text evidence="2">The sequence shown here is derived from an EMBL/GenBank/DDBJ whole genome shotgun (WGS) entry which is preliminary data.</text>
</comment>
<name>A0ABR4HS82_9EURO</name>
<dbReference type="Proteomes" id="UP001610334">
    <property type="component" value="Unassembled WGS sequence"/>
</dbReference>